<dbReference type="InterPro" id="IPR013106">
    <property type="entry name" value="Ig_V-set"/>
</dbReference>
<dbReference type="SMART" id="SM00406">
    <property type="entry name" value="IGv"/>
    <property type="match status" value="1"/>
</dbReference>
<feature type="domain" description="Ig-like" evidence="12">
    <location>
        <begin position="28"/>
        <end position="139"/>
    </location>
</feature>
<dbReference type="Gene3D" id="2.60.40.10">
    <property type="entry name" value="Immunoglobulins"/>
    <property type="match status" value="1"/>
</dbReference>
<evidence type="ECO:0000313" key="14">
    <source>
        <dbReference type="Proteomes" id="UP001345963"/>
    </source>
</evidence>
<evidence type="ECO:0000256" key="1">
    <source>
        <dbReference type="ARBA" id="ARBA00004251"/>
    </source>
</evidence>
<protein>
    <recommendedName>
        <fullName evidence="12">Ig-like domain-containing protein</fullName>
    </recommendedName>
</protein>
<dbReference type="Pfam" id="PF07686">
    <property type="entry name" value="V-set"/>
    <property type="match status" value="1"/>
</dbReference>
<evidence type="ECO:0000256" key="3">
    <source>
        <dbReference type="ARBA" id="ARBA00022692"/>
    </source>
</evidence>
<accession>A0ABU7AUQ9</accession>
<proteinExistence type="predicted"/>
<name>A0ABU7AUQ9_9TELE</name>
<evidence type="ECO:0000256" key="7">
    <source>
        <dbReference type="ARBA" id="ARBA00023157"/>
    </source>
</evidence>
<evidence type="ECO:0000256" key="10">
    <source>
        <dbReference type="ARBA" id="ARBA00023319"/>
    </source>
</evidence>
<dbReference type="Proteomes" id="UP001345963">
    <property type="component" value="Unassembled WGS sequence"/>
</dbReference>
<evidence type="ECO:0000256" key="9">
    <source>
        <dbReference type="ARBA" id="ARBA00023180"/>
    </source>
</evidence>
<keyword evidence="4 11" id="KW-0732">Signal</keyword>
<dbReference type="InterPro" id="IPR051713">
    <property type="entry name" value="T-cell_Activation_Regulation"/>
</dbReference>
<keyword evidence="10" id="KW-0393">Immunoglobulin domain</keyword>
<evidence type="ECO:0000313" key="13">
    <source>
        <dbReference type="EMBL" id="MED6242001.1"/>
    </source>
</evidence>
<evidence type="ECO:0000256" key="4">
    <source>
        <dbReference type="ARBA" id="ARBA00022729"/>
    </source>
</evidence>
<comment type="subcellular location">
    <subcellularLocation>
        <location evidence="1">Cell membrane</location>
        <topology evidence="1">Single-pass type I membrane protein</topology>
    </subcellularLocation>
</comment>
<evidence type="ECO:0000256" key="11">
    <source>
        <dbReference type="SAM" id="SignalP"/>
    </source>
</evidence>
<dbReference type="InterPro" id="IPR013783">
    <property type="entry name" value="Ig-like_fold"/>
</dbReference>
<keyword evidence="8" id="KW-0675">Receptor</keyword>
<dbReference type="InterPro" id="IPR036179">
    <property type="entry name" value="Ig-like_dom_sf"/>
</dbReference>
<reference evidence="13 14" key="1">
    <citation type="submission" date="2021-07" db="EMBL/GenBank/DDBJ databases">
        <authorList>
            <person name="Palmer J.M."/>
        </authorList>
    </citation>
    <scope>NUCLEOTIDE SEQUENCE [LARGE SCALE GENOMIC DNA]</scope>
    <source>
        <strain evidence="13 14">AT_MEX2019</strain>
        <tissue evidence="13">Muscle</tissue>
    </source>
</reference>
<feature type="chain" id="PRO_5046826973" description="Ig-like domain-containing protein" evidence="11">
    <location>
        <begin position="26"/>
        <end position="199"/>
    </location>
</feature>
<dbReference type="InterPro" id="IPR003599">
    <property type="entry name" value="Ig_sub"/>
</dbReference>
<dbReference type="PROSITE" id="PS50835">
    <property type="entry name" value="IG_LIKE"/>
    <property type="match status" value="1"/>
</dbReference>
<gene>
    <name evidence="13" type="ORF">ATANTOWER_031707</name>
</gene>
<keyword evidence="5" id="KW-1133">Transmembrane helix</keyword>
<keyword evidence="3" id="KW-0812">Transmembrane</keyword>
<dbReference type="EMBL" id="JAHUTI010030404">
    <property type="protein sequence ID" value="MED6242001.1"/>
    <property type="molecule type" value="Genomic_DNA"/>
</dbReference>
<sequence>MEALKLSPYWTVFYLALGLMELTSTDSPAGQRIITAKPGEDVILPCRAAENKDVIVVDWRRTDLKSDQYVLLYRDYQFDPEYQFPSFEHRVDLKDVKNGDVSLVLKNLTTNDTGTYECRVVQRGNNRRKRSILKTDPISIIDLMVEPGESVCFWIRTSSSFLVLDMRETSQIRCLCFLSSVSPGLQLLSALDGQTQTLQ</sequence>
<dbReference type="SMART" id="SM00408">
    <property type="entry name" value="IGc2"/>
    <property type="match status" value="1"/>
</dbReference>
<dbReference type="InterPro" id="IPR003598">
    <property type="entry name" value="Ig_sub2"/>
</dbReference>
<dbReference type="InterPro" id="IPR007110">
    <property type="entry name" value="Ig-like_dom"/>
</dbReference>
<organism evidence="13 14">
    <name type="scientific">Ataeniobius toweri</name>
    <dbReference type="NCBI Taxonomy" id="208326"/>
    <lineage>
        <taxon>Eukaryota</taxon>
        <taxon>Metazoa</taxon>
        <taxon>Chordata</taxon>
        <taxon>Craniata</taxon>
        <taxon>Vertebrata</taxon>
        <taxon>Euteleostomi</taxon>
        <taxon>Actinopterygii</taxon>
        <taxon>Neopterygii</taxon>
        <taxon>Teleostei</taxon>
        <taxon>Neoteleostei</taxon>
        <taxon>Acanthomorphata</taxon>
        <taxon>Ovalentaria</taxon>
        <taxon>Atherinomorphae</taxon>
        <taxon>Cyprinodontiformes</taxon>
        <taxon>Goodeidae</taxon>
        <taxon>Ataeniobius</taxon>
    </lineage>
</organism>
<evidence type="ECO:0000256" key="8">
    <source>
        <dbReference type="ARBA" id="ARBA00023170"/>
    </source>
</evidence>
<keyword evidence="6" id="KW-0472">Membrane</keyword>
<dbReference type="PANTHER" id="PTHR25466:SF14">
    <property type="entry name" value="BUTYROPHILIN SUBFAMILY 2 MEMBER A2-LIKE-RELATED"/>
    <property type="match status" value="1"/>
</dbReference>
<comment type="caution">
    <text evidence="13">The sequence shown here is derived from an EMBL/GenBank/DDBJ whole genome shotgun (WGS) entry which is preliminary data.</text>
</comment>
<keyword evidence="2" id="KW-1003">Cell membrane</keyword>
<evidence type="ECO:0000256" key="2">
    <source>
        <dbReference type="ARBA" id="ARBA00022475"/>
    </source>
</evidence>
<evidence type="ECO:0000256" key="5">
    <source>
        <dbReference type="ARBA" id="ARBA00022989"/>
    </source>
</evidence>
<feature type="signal peptide" evidence="11">
    <location>
        <begin position="1"/>
        <end position="25"/>
    </location>
</feature>
<keyword evidence="7" id="KW-1015">Disulfide bond</keyword>
<dbReference type="SMART" id="SM00409">
    <property type="entry name" value="IG"/>
    <property type="match status" value="1"/>
</dbReference>
<dbReference type="SUPFAM" id="SSF48726">
    <property type="entry name" value="Immunoglobulin"/>
    <property type="match status" value="1"/>
</dbReference>
<keyword evidence="9" id="KW-0325">Glycoprotein</keyword>
<dbReference type="PANTHER" id="PTHR25466">
    <property type="entry name" value="T-LYMPHOCYTE ACTIVATION ANTIGEN"/>
    <property type="match status" value="1"/>
</dbReference>
<keyword evidence="14" id="KW-1185">Reference proteome</keyword>
<evidence type="ECO:0000259" key="12">
    <source>
        <dbReference type="PROSITE" id="PS50835"/>
    </source>
</evidence>
<evidence type="ECO:0000256" key="6">
    <source>
        <dbReference type="ARBA" id="ARBA00023136"/>
    </source>
</evidence>